<dbReference type="InterPro" id="IPR007219">
    <property type="entry name" value="XnlR_reg_dom"/>
</dbReference>
<dbReference type="PANTHER" id="PTHR47425:SF3">
    <property type="entry name" value="ZN(II)2CYS6 TRANSCRIPTION FACTOR (EUROFUNG)"/>
    <property type="match status" value="1"/>
</dbReference>
<evidence type="ECO:0000256" key="3">
    <source>
        <dbReference type="ARBA" id="ARBA00023242"/>
    </source>
</evidence>
<keyword evidence="2" id="KW-0804">Transcription</keyword>
<name>A0AAD4GZ39_ASPNN</name>
<reference evidence="5" key="2">
    <citation type="submission" date="2020-02" db="EMBL/GenBank/DDBJ databases">
        <authorList>
            <person name="Gilchrist C.L.M."/>
            <person name="Chooi Y.-H."/>
        </authorList>
    </citation>
    <scope>NUCLEOTIDE SEQUENCE</scope>
    <source>
        <strain evidence="5">MST-FP2251</strain>
    </source>
</reference>
<dbReference type="EMBL" id="VCAU01000004">
    <property type="protein sequence ID" value="KAF9894355.1"/>
    <property type="molecule type" value="Genomic_DNA"/>
</dbReference>
<evidence type="ECO:0000259" key="4">
    <source>
        <dbReference type="SMART" id="SM00906"/>
    </source>
</evidence>
<dbReference type="GO" id="GO:0008270">
    <property type="term" value="F:zinc ion binding"/>
    <property type="evidence" value="ECO:0007669"/>
    <property type="project" value="InterPro"/>
</dbReference>
<evidence type="ECO:0000256" key="1">
    <source>
        <dbReference type="ARBA" id="ARBA00023015"/>
    </source>
</evidence>
<reference evidence="5" key="1">
    <citation type="journal article" date="2019" name="Beilstein J. Org. Chem.">
        <title>Nanangenines: drimane sesquiterpenoids as the dominant metabolite cohort of a novel Australian fungus, Aspergillus nanangensis.</title>
        <authorList>
            <person name="Lacey H.J."/>
            <person name="Gilchrist C.L.M."/>
            <person name="Crombie A."/>
            <person name="Kalaitzis J.A."/>
            <person name="Vuong D."/>
            <person name="Rutledge P.J."/>
            <person name="Turner P."/>
            <person name="Pitt J.I."/>
            <person name="Lacey E."/>
            <person name="Chooi Y.H."/>
            <person name="Piggott A.M."/>
        </authorList>
    </citation>
    <scope>NUCLEOTIDE SEQUENCE</scope>
    <source>
        <strain evidence="5">MST-FP2251</strain>
    </source>
</reference>
<evidence type="ECO:0000313" key="6">
    <source>
        <dbReference type="Proteomes" id="UP001194746"/>
    </source>
</evidence>
<evidence type="ECO:0000256" key="2">
    <source>
        <dbReference type="ARBA" id="ARBA00023163"/>
    </source>
</evidence>
<sequence length="523" mass="58480">MDLASSVSGLFEAFSFSPREELDDTPSISPTAEIPPSYPLDTSFVTMAELILPPTPDSPTVEPQKVFETPLPHLSPETNQYLRSKGAFNLLPIQLRNQLIGGYVKYVHPLLPILDLQWFTVNVMVQEDTHFISPLLYQSAMLAGSAFIEQKAAIDAGFSSRKSLRRTLFERAKLLYESDTEPDACIQIQALLLMMQWHGNGVGHKCPLYWFDLAYSTAERVGLLTSLQQDSRCCCCHHRHRLWWCLYVRDRILALGFRRPLRIPNSDITMSLLKSEKYSFSEPCPDVVRAMLDDDAAMFLGCESQEQMALLFIQEIKLAHCVGGVVELLYQDSWSPSSSSAGSAPRYCLLPKPDISQMAITACEQLLGMWIQNLPSTAHYYHPPDPIDDHLGVFPVHQAFLSLLQLTTMAILYQAAYSSSLQATMMSEMRRLTSLAHEILEELGRCSVLHFLPGSAVTFLLIILESGLPDLTVSNEIVRKQAMINLHACETAACHLLQTYPSAEIILFEALGARAHLLGLAMD</sequence>
<gene>
    <name evidence="5" type="ORF">FE257_007858</name>
</gene>
<evidence type="ECO:0000313" key="5">
    <source>
        <dbReference type="EMBL" id="KAF9894355.1"/>
    </source>
</evidence>
<dbReference type="GO" id="GO:0003677">
    <property type="term" value="F:DNA binding"/>
    <property type="evidence" value="ECO:0007669"/>
    <property type="project" value="InterPro"/>
</dbReference>
<dbReference type="InterPro" id="IPR052761">
    <property type="entry name" value="Fungal_Detox/Toxin_TFs"/>
</dbReference>
<dbReference type="GO" id="GO:0006351">
    <property type="term" value="P:DNA-templated transcription"/>
    <property type="evidence" value="ECO:0007669"/>
    <property type="project" value="InterPro"/>
</dbReference>
<organism evidence="5 6">
    <name type="scientific">Aspergillus nanangensis</name>
    <dbReference type="NCBI Taxonomy" id="2582783"/>
    <lineage>
        <taxon>Eukaryota</taxon>
        <taxon>Fungi</taxon>
        <taxon>Dikarya</taxon>
        <taxon>Ascomycota</taxon>
        <taxon>Pezizomycotina</taxon>
        <taxon>Eurotiomycetes</taxon>
        <taxon>Eurotiomycetidae</taxon>
        <taxon>Eurotiales</taxon>
        <taxon>Aspergillaceae</taxon>
        <taxon>Aspergillus</taxon>
        <taxon>Aspergillus subgen. Circumdati</taxon>
    </lineage>
</organism>
<comment type="caution">
    <text evidence="5">The sequence shown here is derived from an EMBL/GenBank/DDBJ whole genome shotgun (WGS) entry which is preliminary data.</text>
</comment>
<keyword evidence="3" id="KW-0539">Nucleus</keyword>
<dbReference type="PANTHER" id="PTHR47425">
    <property type="entry name" value="FARB-RELATED"/>
    <property type="match status" value="1"/>
</dbReference>
<feature type="domain" description="Xylanolytic transcriptional activator regulatory" evidence="4">
    <location>
        <begin position="207"/>
        <end position="279"/>
    </location>
</feature>
<dbReference type="AlphaFoldDB" id="A0AAD4GZ39"/>
<accession>A0AAD4GZ39</accession>
<protein>
    <recommendedName>
        <fullName evidence="4">Xylanolytic transcriptional activator regulatory domain-containing protein</fullName>
    </recommendedName>
</protein>
<dbReference type="Pfam" id="PF04082">
    <property type="entry name" value="Fungal_trans"/>
    <property type="match status" value="1"/>
</dbReference>
<dbReference type="Proteomes" id="UP001194746">
    <property type="component" value="Unassembled WGS sequence"/>
</dbReference>
<dbReference type="SMART" id="SM00906">
    <property type="entry name" value="Fungal_trans"/>
    <property type="match status" value="1"/>
</dbReference>
<keyword evidence="1" id="KW-0805">Transcription regulation</keyword>
<proteinExistence type="predicted"/>
<keyword evidence="6" id="KW-1185">Reference proteome</keyword>
<dbReference type="CDD" id="cd12148">
    <property type="entry name" value="fungal_TF_MHR"/>
    <property type="match status" value="1"/>
</dbReference>